<evidence type="ECO:0000259" key="2">
    <source>
        <dbReference type="Pfam" id="PF23717"/>
    </source>
</evidence>
<proteinExistence type="predicted"/>
<reference evidence="3 4" key="1">
    <citation type="submission" date="2016-01" db="EMBL/GenBank/DDBJ databases">
        <title>The new phylogeny of the genus Mycobacterium.</title>
        <authorList>
            <person name="Tarcisio F."/>
            <person name="Conor M."/>
            <person name="Antonella G."/>
            <person name="Elisabetta G."/>
            <person name="Giulia F.S."/>
            <person name="Sara T."/>
            <person name="Anna F."/>
            <person name="Clotilde B."/>
            <person name="Roberto B."/>
            <person name="Veronica D.S."/>
            <person name="Fabio R."/>
            <person name="Monica P."/>
            <person name="Olivier J."/>
            <person name="Enrico T."/>
            <person name="Nicola S."/>
        </authorList>
    </citation>
    <scope>NUCLEOTIDE SEQUENCE [LARGE SCALE GENOMIC DNA]</scope>
    <source>
        <strain evidence="3 4">DSM 45176</strain>
    </source>
</reference>
<sequence>MGGATLSAGPRPDSKNNGVAVDIVVGLSMTPAAIRMVLVEGENADGVTVEEDEIEVAASAPVTDQVLAAILGSREGADEAGHQVTSIGVISTDQLEAAALCDALAARKVDNVTLISAFLAAAALAQAVGRAIGYERIAMLFVEPESATLAVVEAADGAIAGIHREPLHSVDAMTELTALVAEAEELEARPDGLFVIGAGVDIASMKPQLETATSLAVSAPAHPETALARGAALASAHASLLASSTDTLVYEHDSDTDVHTVAADAVRGEGDFAYSAAPDEDADARTAVMGAAEEADLNESLRQRRPVLLLGSVAAVALITGVVALEVSLALGIRQTTVAVQPVPGQNMIGSLQQLLPAPALASTPQPRLIDQQVPVAKLPALNAFAPGPPVVSPVPADAPGTVPVLLAPPAPRPEPGVRLSIPTPNYPILLPLPIAPPRESSAPVPNVVVPPLPVPLPALPLPSSMPVSQPPTTVPVSQPPTTVPVSQPPTTVPVSQPPTTVPVSQPPTTVPVSRPPSHVPVAPPPVYVPEPQAPVNVPAVEAPTGPGLPALEVPPVIGQPAPEGPPAVSSPVPDLPSVVPQLPHSFTPPVQEQSPTFGGGGASVGGSGGGPVVAGGSPAGGAAGSVGGGGGGSLGGGGGGSLGGGHSSSGGSGSLGGGHSSSGGSSGGHSSGGGGHK</sequence>
<dbReference type="STRING" id="486698.AWC22_08700"/>
<feature type="region of interest" description="Disordered" evidence="1">
    <location>
        <begin position="467"/>
        <end position="518"/>
    </location>
</feature>
<dbReference type="Proteomes" id="UP000193087">
    <property type="component" value="Unassembled WGS sequence"/>
</dbReference>
<feature type="region of interest" description="Disordered" evidence="1">
    <location>
        <begin position="558"/>
        <end position="678"/>
    </location>
</feature>
<gene>
    <name evidence="3" type="ORF">AWC22_08700</name>
</gene>
<organism evidence="3 4">
    <name type="scientific">Mycobacterium riyadhense</name>
    <dbReference type="NCBI Taxonomy" id="486698"/>
    <lineage>
        <taxon>Bacteria</taxon>
        <taxon>Bacillati</taxon>
        <taxon>Actinomycetota</taxon>
        <taxon>Actinomycetes</taxon>
        <taxon>Mycobacteriales</taxon>
        <taxon>Mycobacteriaceae</taxon>
        <taxon>Mycobacterium</taxon>
    </lineage>
</organism>
<feature type="compositionally biased region" description="Gly residues" evidence="1">
    <location>
        <begin position="598"/>
        <end position="678"/>
    </location>
</feature>
<dbReference type="InterPro" id="IPR055583">
    <property type="entry name" value="DUF7159"/>
</dbReference>
<evidence type="ECO:0000256" key="1">
    <source>
        <dbReference type="SAM" id="MobiDB-lite"/>
    </source>
</evidence>
<evidence type="ECO:0000313" key="4">
    <source>
        <dbReference type="Proteomes" id="UP000193087"/>
    </source>
</evidence>
<evidence type="ECO:0000313" key="3">
    <source>
        <dbReference type="EMBL" id="ORW87474.1"/>
    </source>
</evidence>
<name>A0A1X2DHL7_9MYCO</name>
<keyword evidence="4" id="KW-1185">Reference proteome</keyword>
<feature type="compositionally biased region" description="Low complexity" evidence="1">
    <location>
        <begin position="567"/>
        <end position="584"/>
    </location>
</feature>
<protein>
    <recommendedName>
        <fullName evidence="2">DUF7159 domain-containing protein</fullName>
    </recommendedName>
</protein>
<feature type="domain" description="DUF7159" evidence="2">
    <location>
        <begin position="22"/>
        <end position="245"/>
    </location>
</feature>
<accession>A0A1X2DHL7</accession>
<dbReference type="PRINTS" id="PR01217">
    <property type="entry name" value="PRICHEXTENSN"/>
</dbReference>
<dbReference type="Pfam" id="PF23717">
    <property type="entry name" value="DUF7159"/>
    <property type="match status" value="1"/>
</dbReference>
<dbReference type="AlphaFoldDB" id="A0A1X2DHL7"/>
<dbReference type="EMBL" id="LQPQ01000006">
    <property type="protein sequence ID" value="ORW87474.1"/>
    <property type="molecule type" value="Genomic_DNA"/>
</dbReference>
<feature type="compositionally biased region" description="Pro residues" evidence="1">
    <location>
        <begin position="469"/>
        <end position="518"/>
    </location>
</feature>
<comment type="caution">
    <text evidence="3">The sequence shown here is derived from an EMBL/GenBank/DDBJ whole genome shotgun (WGS) entry which is preliminary data.</text>
</comment>